<feature type="non-terminal residue" evidence="3">
    <location>
        <position position="1"/>
    </location>
</feature>
<proteinExistence type="predicted"/>
<dbReference type="InterPro" id="IPR001611">
    <property type="entry name" value="Leu-rich_rpt"/>
</dbReference>
<sequence length="58" mass="6498">LIHWILSEISCGSLASALRSNPSHLRELDLSENQLQDSGVKLLCLVENPHYGLETLRQ</sequence>
<comment type="caution">
    <text evidence="3">The sequence shown here is derived from an EMBL/GenBank/DDBJ whole genome shotgun (WGS) entry which is preliminary data.</text>
</comment>
<feature type="non-terminal residue" evidence="3">
    <location>
        <position position="58"/>
    </location>
</feature>
<evidence type="ECO:0000313" key="4">
    <source>
        <dbReference type="Proteomes" id="UP000324091"/>
    </source>
</evidence>
<dbReference type="AlphaFoldDB" id="A0A5C6NV67"/>
<keyword evidence="2" id="KW-0677">Repeat</keyword>
<protein>
    <submittedName>
        <fullName evidence="3">Uncharacterized protein</fullName>
    </submittedName>
</protein>
<dbReference type="EMBL" id="RHFK02000009">
    <property type="protein sequence ID" value="TWW71392.1"/>
    <property type="molecule type" value="Genomic_DNA"/>
</dbReference>
<dbReference type="SUPFAM" id="SSF52047">
    <property type="entry name" value="RNI-like"/>
    <property type="match status" value="1"/>
</dbReference>
<dbReference type="Proteomes" id="UP000324091">
    <property type="component" value="Chromosome 17"/>
</dbReference>
<dbReference type="InterPro" id="IPR051261">
    <property type="entry name" value="NLR"/>
</dbReference>
<evidence type="ECO:0000313" key="3">
    <source>
        <dbReference type="EMBL" id="TWW71392.1"/>
    </source>
</evidence>
<dbReference type="PANTHER" id="PTHR24106">
    <property type="entry name" value="NACHT, LRR AND CARD DOMAINS-CONTAINING"/>
    <property type="match status" value="1"/>
</dbReference>
<name>A0A5C6NV67_9TELE</name>
<reference evidence="3 4" key="1">
    <citation type="submission" date="2019-04" db="EMBL/GenBank/DDBJ databases">
        <title>Chromosome genome assembly for Takifugu flavidus.</title>
        <authorList>
            <person name="Xiao S."/>
        </authorList>
    </citation>
    <scope>NUCLEOTIDE SEQUENCE [LARGE SCALE GENOMIC DNA]</scope>
    <source>
        <strain evidence="3">HTHZ2018</strain>
        <tissue evidence="3">Muscle</tissue>
    </source>
</reference>
<keyword evidence="4" id="KW-1185">Reference proteome</keyword>
<dbReference type="Pfam" id="PF13516">
    <property type="entry name" value="LRR_6"/>
    <property type="match status" value="1"/>
</dbReference>
<dbReference type="InterPro" id="IPR032675">
    <property type="entry name" value="LRR_dom_sf"/>
</dbReference>
<accession>A0A5C6NV67</accession>
<organism evidence="3 4">
    <name type="scientific">Takifugu flavidus</name>
    <name type="common">sansaifugu</name>
    <dbReference type="NCBI Taxonomy" id="433684"/>
    <lineage>
        <taxon>Eukaryota</taxon>
        <taxon>Metazoa</taxon>
        <taxon>Chordata</taxon>
        <taxon>Craniata</taxon>
        <taxon>Vertebrata</taxon>
        <taxon>Euteleostomi</taxon>
        <taxon>Actinopterygii</taxon>
        <taxon>Neopterygii</taxon>
        <taxon>Teleostei</taxon>
        <taxon>Neoteleostei</taxon>
        <taxon>Acanthomorphata</taxon>
        <taxon>Eupercaria</taxon>
        <taxon>Tetraodontiformes</taxon>
        <taxon>Tetradontoidea</taxon>
        <taxon>Tetraodontidae</taxon>
        <taxon>Takifugu</taxon>
    </lineage>
</organism>
<evidence type="ECO:0000256" key="1">
    <source>
        <dbReference type="ARBA" id="ARBA00022614"/>
    </source>
</evidence>
<evidence type="ECO:0000256" key="2">
    <source>
        <dbReference type="ARBA" id="ARBA00022737"/>
    </source>
</evidence>
<gene>
    <name evidence="3" type="ORF">D4764_17G0008750</name>
</gene>
<dbReference type="Gene3D" id="3.80.10.10">
    <property type="entry name" value="Ribonuclease Inhibitor"/>
    <property type="match status" value="1"/>
</dbReference>
<keyword evidence="1" id="KW-0433">Leucine-rich repeat</keyword>